<feature type="signal peptide" evidence="2">
    <location>
        <begin position="1"/>
        <end position="22"/>
    </location>
</feature>
<dbReference type="RefSeq" id="WP_145026554.1">
    <property type="nucleotide sequence ID" value="NZ_CP036271.1"/>
</dbReference>
<feature type="region of interest" description="Disordered" evidence="1">
    <location>
        <begin position="529"/>
        <end position="549"/>
    </location>
</feature>
<dbReference type="SUPFAM" id="SSF49373">
    <property type="entry name" value="Invasin/intimin cell-adhesion fragments"/>
    <property type="match status" value="2"/>
</dbReference>
<reference evidence="5 6" key="1">
    <citation type="submission" date="2019-02" db="EMBL/GenBank/DDBJ databases">
        <title>Deep-cultivation of Planctomycetes and their phenomic and genomic characterization uncovers novel biology.</title>
        <authorList>
            <person name="Wiegand S."/>
            <person name="Jogler M."/>
            <person name="Boedeker C."/>
            <person name="Pinto D."/>
            <person name="Vollmers J."/>
            <person name="Rivas-Marin E."/>
            <person name="Kohn T."/>
            <person name="Peeters S.H."/>
            <person name="Heuer A."/>
            <person name="Rast P."/>
            <person name="Oberbeckmann S."/>
            <person name="Bunk B."/>
            <person name="Jeske O."/>
            <person name="Meyerdierks A."/>
            <person name="Storesund J.E."/>
            <person name="Kallscheuer N."/>
            <person name="Luecker S."/>
            <person name="Lage O.M."/>
            <person name="Pohl T."/>
            <person name="Merkel B.J."/>
            <person name="Hornburger P."/>
            <person name="Mueller R.-W."/>
            <person name="Bruemmer F."/>
            <person name="Labrenz M."/>
            <person name="Spormann A.M."/>
            <person name="Op den Camp H."/>
            <person name="Overmann J."/>
            <person name="Amann R."/>
            <person name="Jetten M.S.M."/>
            <person name="Mascher T."/>
            <person name="Medema M.H."/>
            <person name="Devos D.P."/>
            <person name="Kaster A.-K."/>
            <person name="Ovreas L."/>
            <person name="Rohde M."/>
            <person name="Galperin M.Y."/>
            <person name="Jogler C."/>
        </authorList>
    </citation>
    <scope>NUCLEOTIDE SEQUENCE [LARGE SCALE GENOMIC DNA]</scope>
    <source>
        <strain evidence="5 6">Pan44</strain>
    </source>
</reference>
<evidence type="ECO:0000313" key="6">
    <source>
        <dbReference type="Proteomes" id="UP000315700"/>
    </source>
</evidence>
<sequence length="827" mass="91280" precursor="true">MQPRFALLIVLLLLAPVCRVSAAESALAVVPARLELRGPVHPGRLLVQTVSGHETAGQVIENVTWSTSDVAVAECQEGVVTPKGNGRAVITAEHGGQKVTAEVVVTGFDTPHEWTFRNDVLPILAKSSCNMGACHGALAGKGGFRLSLRGYDPASDYFTMTQQDRGRRIELADPGRSLILAKPTGALAHKGGVRFEVDSPEYRIMSEWVAHGAAAPSEDDPQVDHLEILPERSRQKVGATQQMLVRAHFTNGEVRDVTPWVKWTSTNDAVARVDDHGLASVMGSGEGAISAWYSQKIAIGNITVPYPAGDFVAGSQVAPKNFIDELVDRQLVRLNLPGSPLCDDGTFLRRASLDTIGTLPTLEETNAFLADTSPDKREKLVDSLLARKEYVDYWTYKWSDVLTINGTRLRPAAVKAYYMWLRERVEKNTPWDETVRQVLTATGDSLENGATNFYALQQSPEDMTENACQAFLGLSIGCAKCHNHPLEKWTNDQYYGMASLFSRVKAKGWGGEARSGDGLRTLYVSTSGELVQPRTGKPQPPTPLDSASIPFEDEADRRIKLAEWMTSAENPYFARSVTNRVWANFFGVGLVMPIDDMRVSNPASNEELLSAAAQSVVDNHFNLKTLMRAILLSNAYQRSAVPLPGNSAEQRFYSRYYPKRLSAEVLHDAICQVTEKPSEFTNVAFLGADKQKTDFYPAGTRAIQLYDSAVDSYFLQTFGRNQRRVTCECERSDEPTMVQVLHIANGDTVNAKLKDAKGRVSELLDAKLSNAELIERAYLLAFSRKPTEAEKTPLLETLDAASEADRREVVEDLFWAILSSREFLFNH</sequence>
<name>A0A517S841_9PLAN</name>
<organism evidence="5 6">
    <name type="scientific">Caulifigura coniformis</name>
    <dbReference type="NCBI Taxonomy" id="2527983"/>
    <lineage>
        <taxon>Bacteria</taxon>
        <taxon>Pseudomonadati</taxon>
        <taxon>Planctomycetota</taxon>
        <taxon>Planctomycetia</taxon>
        <taxon>Planctomycetales</taxon>
        <taxon>Planctomycetaceae</taxon>
        <taxon>Caulifigura</taxon>
    </lineage>
</organism>
<evidence type="ECO:0000313" key="5">
    <source>
        <dbReference type="EMBL" id="QDT52287.1"/>
    </source>
</evidence>
<evidence type="ECO:0000256" key="2">
    <source>
        <dbReference type="SAM" id="SignalP"/>
    </source>
</evidence>
<dbReference type="InterPro" id="IPR011444">
    <property type="entry name" value="DUF1549"/>
</dbReference>
<feature type="domain" description="DUF1553" evidence="4">
    <location>
        <begin position="557"/>
        <end position="796"/>
    </location>
</feature>
<proteinExistence type="predicted"/>
<dbReference type="InterPro" id="IPR008964">
    <property type="entry name" value="Invasin/intimin_cell_adhesion"/>
</dbReference>
<dbReference type="Pfam" id="PF07587">
    <property type="entry name" value="PSD1"/>
    <property type="match status" value="1"/>
</dbReference>
<dbReference type="KEGG" id="ccos:Pan44_02960"/>
<evidence type="ECO:0000259" key="3">
    <source>
        <dbReference type="Pfam" id="PF07583"/>
    </source>
</evidence>
<keyword evidence="2" id="KW-0732">Signal</keyword>
<evidence type="ECO:0000259" key="4">
    <source>
        <dbReference type="Pfam" id="PF07587"/>
    </source>
</evidence>
<dbReference type="AlphaFoldDB" id="A0A517S841"/>
<dbReference type="InterPro" id="IPR022655">
    <property type="entry name" value="DUF1553"/>
</dbReference>
<feature type="chain" id="PRO_5021917419" evidence="2">
    <location>
        <begin position="23"/>
        <end position="827"/>
    </location>
</feature>
<keyword evidence="6" id="KW-1185">Reference proteome</keyword>
<dbReference type="OrthoDB" id="289126at2"/>
<dbReference type="EMBL" id="CP036271">
    <property type="protein sequence ID" value="QDT52287.1"/>
    <property type="molecule type" value="Genomic_DNA"/>
</dbReference>
<dbReference type="Proteomes" id="UP000315700">
    <property type="component" value="Chromosome"/>
</dbReference>
<dbReference type="InParanoid" id="A0A517S841"/>
<dbReference type="PANTHER" id="PTHR35889:SF3">
    <property type="entry name" value="F-BOX DOMAIN-CONTAINING PROTEIN"/>
    <property type="match status" value="1"/>
</dbReference>
<protein>
    <submittedName>
        <fullName evidence="5">Bacterial Ig-like domain (Group 2)</fullName>
    </submittedName>
</protein>
<gene>
    <name evidence="5" type="ORF">Pan44_02960</name>
</gene>
<evidence type="ECO:0000256" key="1">
    <source>
        <dbReference type="SAM" id="MobiDB-lite"/>
    </source>
</evidence>
<accession>A0A517S841</accession>
<dbReference type="Gene3D" id="2.60.40.1080">
    <property type="match status" value="2"/>
</dbReference>
<dbReference type="PANTHER" id="PTHR35889">
    <property type="entry name" value="CYCLOINULO-OLIGOSACCHARIDE FRUCTANOTRANSFERASE-RELATED"/>
    <property type="match status" value="1"/>
</dbReference>
<feature type="domain" description="DUF1549" evidence="3">
    <location>
        <begin position="323"/>
        <end position="505"/>
    </location>
</feature>
<dbReference type="Pfam" id="PF07583">
    <property type="entry name" value="PSCyt2"/>
    <property type="match status" value="1"/>
</dbReference>